<name>A0ABW4VX36_9BACI</name>
<protein>
    <submittedName>
        <fullName evidence="2">Uncharacterized protein</fullName>
    </submittedName>
</protein>
<dbReference type="RefSeq" id="WP_377556502.1">
    <property type="nucleotide sequence ID" value="NZ_JBHUHQ010000014.1"/>
</dbReference>
<comment type="caution">
    <text evidence="2">The sequence shown here is derived from an EMBL/GenBank/DDBJ whole genome shotgun (WGS) entry which is preliminary data.</text>
</comment>
<keyword evidence="1" id="KW-0472">Membrane</keyword>
<dbReference type="Proteomes" id="UP001597383">
    <property type="component" value="Unassembled WGS sequence"/>
</dbReference>
<keyword evidence="3" id="KW-1185">Reference proteome</keyword>
<evidence type="ECO:0000256" key="1">
    <source>
        <dbReference type="SAM" id="Phobius"/>
    </source>
</evidence>
<proteinExistence type="predicted"/>
<feature type="transmembrane region" description="Helical" evidence="1">
    <location>
        <begin position="35"/>
        <end position="59"/>
    </location>
</feature>
<dbReference type="EMBL" id="JBHUHQ010000014">
    <property type="protein sequence ID" value="MFD2044194.1"/>
    <property type="molecule type" value="Genomic_DNA"/>
</dbReference>
<sequence>MDRLVYLYLASILAGFAMAFVPTSSLVTEPIANFFDIIGGVVILVFAVALVHLGLRALFTKHFNS</sequence>
<keyword evidence="1" id="KW-1133">Transmembrane helix</keyword>
<evidence type="ECO:0000313" key="3">
    <source>
        <dbReference type="Proteomes" id="UP001597383"/>
    </source>
</evidence>
<reference evidence="3" key="1">
    <citation type="journal article" date="2019" name="Int. J. Syst. Evol. Microbiol.">
        <title>The Global Catalogue of Microorganisms (GCM) 10K type strain sequencing project: providing services to taxonomists for standard genome sequencing and annotation.</title>
        <authorList>
            <consortium name="The Broad Institute Genomics Platform"/>
            <consortium name="The Broad Institute Genome Sequencing Center for Infectious Disease"/>
            <person name="Wu L."/>
            <person name="Ma J."/>
        </authorList>
    </citation>
    <scope>NUCLEOTIDE SEQUENCE [LARGE SCALE GENOMIC DNA]</scope>
    <source>
        <strain evidence="3">R28</strain>
    </source>
</reference>
<keyword evidence="1" id="KW-0812">Transmembrane</keyword>
<gene>
    <name evidence="2" type="ORF">ACFSJF_07950</name>
</gene>
<organism evidence="2 3">
    <name type="scientific">Ornithinibacillus salinisoli</name>
    <dbReference type="NCBI Taxonomy" id="1848459"/>
    <lineage>
        <taxon>Bacteria</taxon>
        <taxon>Bacillati</taxon>
        <taxon>Bacillota</taxon>
        <taxon>Bacilli</taxon>
        <taxon>Bacillales</taxon>
        <taxon>Bacillaceae</taxon>
        <taxon>Ornithinibacillus</taxon>
    </lineage>
</organism>
<accession>A0ABW4VX36</accession>
<evidence type="ECO:0000313" key="2">
    <source>
        <dbReference type="EMBL" id="MFD2044194.1"/>
    </source>
</evidence>